<accession>A0A0F9GXS7</accession>
<dbReference type="AlphaFoldDB" id="A0A0F9GXS7"/>
<name>A0A0F9GXS7_9ZZZZ</name>
<sequence>MSDQEAAKPVMGDHTNDLAGSGGESLESILRKGYGDPRFYALLKKMAILHGSKNKDYAQGGKQGHLGNFTRVSNIKRMYPGFDWGSPFGTAIDFLLKQLDAAMILYSIGRQSVTGENIPERLQDVSIYSGIATLLWQDEQPKLNIKPGGQVNVPKYSGIDYATDIHCPICGSSHYHDQLHTGREI</sequence>
<protein>
    <submittedName>
        <fullName evidence="1">Uncharacterized protein</fullName>
    </submittedName>
</protein>
<organism evidence="1">
    <name type="scientific">marine sediment metagenome</name>
    <dbReference type="NCBI Taxonomy" id="412755"/>
    <lineage>
        <taxon>unclassified sequences</taxon>
        <taxon>metagenomes</taxon>
        <taxon>ecological metagenomes</taxon>
    </lineage>
</organism>
<comment type="caution">
    <text evidence="1">The sequence shown here is derived from an EMBL/GenBank/DDBJ whole genome shotgun (WGS) entry which is preliminary data.</text>
</comment>
<proteinExistence type="predicted"/>
<dbReference type="EMBL" id="LAZR01024742">
    <property type="protein sequence ID" value="KKL74150.1"/>
    <property type="molecule type" value="Genomic_DNA"/>
</dbReference>
<reference evidence="1" key="1">
    <citation type="journal article" date="2015" name="Nature">
        <title>Complex archaea that bridge the gap between prokaryotes and eukaryotes.</title>
        <authorList>
            <person name="Spang A."/>
            <person name="Saw J.H."/>
            <person name="Jorgensen S.L."/>
            <person name="Zaremba-Niedzwiedzka K."/>
            <person name="Martijn J."/>
            <person name="Lind A.E."/>
            <person name="van Eijk R."/>
            <person name="Schleper C."/>
            <person name="Guy L."/>
            <person name="Ettema T.J."/>
        </authorList>
    </citation>
    <scope>NUCLEOTIDE SEQUENCE</scope>
</reference>
<evidence type="ECO:0000313" key="1">
    <source>
        <dbReference type="EMBL" id="KKL74150.1"/>
    </source>
</evidence>
<gene>
    <name evidence="1" type="ORF">LCGC14_2067770</name>
</gene>